<accession>A0ABR2J0M5</accession>
<proteinExistence type="inferred from homology"/>
<keyword evidence="6" id="KW-0966">Cell projection</keyword>
<gene>
    <name evidence="8" type="ORF">M9Y10_008977</name>
</gene>
<organism evidence="8 9">
    <name type="scientific">Tritrichomonas musculus</name>
    <dbReference type="NCBI Taxonomy" id="1915356"/>
    <lineage>
        <taxon>Eukaryota</taxon>
        <taxon>Metamonada</taxon>
        <taxon>Parabasalia</taxon>
        <taxon>Tritrichomonadida</taxon>
        <taxon>Tritrichomonadidae</taxon>
        <taxon>Tritrichomonas</taxon>
    </lineage>
</organism>
<evidence type="ECO:0000313" key="9">
    <source>
        <dbReference type="Proteomes" id="UP001470230"/>
    </source>
</evidence>
<comment type="caution">
    <text evidence="8">The sequence shown here is derived from an EMBL/GenBank/DDBJ whole genome shotgun (WGS) entry which is preliminary data.</text>
</comment>
<comment type="similarity">
    <text evidence="2">Belongs to the IFT46 family.</text>
</comment>
<evidence type="ECO:0000256" key="2">
    <source>
        <dbReference type="ARBA" id="ARBA00007700"/>
    </source>
</evidence>
<feature type="compositionally biased region" description="Pro residues" evidence="7">
    <location>
        <begin position="45"/>
        <end position="54"/>
    </location>
</feature>
<dbReference type="PANTHER" id="PTHR13376:SF0">
    <property type="entry name" value="INTRAFLAGELLAR TRANSPORT PROTEIN 46 HOMOLOG"/>
    <property type="match status" value="1"/>
</dbReference>
<keyword evidence="4" id="KW-0969">Cilium</keyword>
<sequence>MAFNGNDTNPGEDGDEPTIQPNSVYDQTIKFDSDPDPDPELYSPRPDPNDPPPNFQSLTTINSNNKNDPLASFELNFQDNGNSNSGINNNNYMGMGMGLNPSNNNNFGDFSFNNGQMFNNDMDDQHNFSPRPNVPDFSDTNAATTPELSQVFSLISKFQPPPLEISPHYKPFLPELVPSIGAIDAFIKVPRPDGEQDPLGLTILDEPTIGCANPQILRMQLREKFNVVNSTSNEGDGYIGFIEEPEKNPKSLTSFLESYDDISRNRAAPNMVYSYKMPDMEELMEFWPEELEKAFDSLPLPNAELDLSTEEYIKVICAMLDIPVKGNIVESLHVLFSLYQQFKENTYFIANSNSRGSTPKT</sequence>
<protein>
    <submittedName>
        <fullName evidence="8">Intraflagellar transport protein 46</fullName>
    </submittedName>
</protein>
<reference evidence="8 9" key="1">
    <citation type="submission" date="2024-04" db="EMBL/GenBank/DDBJ databases">
        <title>Tritrichomonas musculus Genome.</title>
        <authorList>
            <person name="Alves-Ferreira E."/>
            <person name="Grigg M."/>
            <person name="Lorenzi H."/>
            <person name="Galac M."/>
        </authorList>
    </citation>
    <scope>NUCLEOTIDE SEQUENCE [LARGE SCALE GENOMIC DNA]</scope>
    <source>
        <strain evidence="8 9">EAF2021</strain>
    </source>
</reference>
<dbReference type="Proteomes" id="UP001470230">
    <property type="component" value="Unassembled WGS sequence"/>
</dbReference>
<dbReference type="InterPro" id="IPR022088">
    <property type="entry name" value="Intraflagellar_transp_cmplxB"/>
</dbReference>
<evidence type="ECO:0000313" key="8">
    <source>
        <dbReference type="EMBL" id="KAK8871064.1"/>
    </source>
</evidence>
<comment type="subcellular location">
    <subcellularLocation>
        <location evidence="1">Cytoplasm</location>
        <location evidence="1">Cytoskeleton</location>
        <location evidence="1">Cilium basal body</location>
    </subcellularLocation>
</comment>
<evidence type="ECO:0000256" key="4">
    <source>
        <dbReference type="ARBA" id="ARBA00023069"/>
    </source>
</evidence>
<evidence type="ECO:0000256" key="1">
    <source>
        <dbReference type="ARBA" id="ARBA00004120"/>
    </source>
</evidence>
<evidence type="ECO:0000256" key="7">
    <source>
        <dbReference type="SAM" id="MobiDB-lite"/>
    </source>
</evidence>
<feature type="region of interest" description="Disordered" evidence="7">
    <location>
        <begin position="1"/>
        <end position="72"/>
    </location>
</feature>
<evidence type="ECO:0000256" key="6">
    <source>
        <dbReference type="ARBA" id="ARBA00023273"/>
    </source>
</evidence>
<dbReference type="PANTHER" id="PTHR13376">
    <property type="entry name" value="INTRAFLAGELLAR TRANSPORT PROTEIN 46 HOMOLOG"/>
    <property type="match status" value="1"/>
</dbReference>
<dbReference type="Pfam" id="PF12317">
    <property type="entry name" value="IFT46_B_C"/>
    <property type="match status" value="1"/>
</dbReference>
<keyword evidence="3" id="KW-0963">Cytoplasm</keyword>
<keyword evidence="5" id="KW-0206">Cytoskeleton</keyword>
<evidence type="ECO:0000256" key="3">
    <source>
        <dbReference type="ARBA" id="ARBA00022490"/>
    </source>
</evidence>
<feature type="compositionally biased region" description="Polar residues" evidence="7">
    <location>
        <begin position="55"/>
        <end position="67"/>
    </location>
</feature>
<keyword evidence="9" id="KW-1185">Reference proteome</keyword>
<name>A0ABR2J0M5_9EUKA</name>
<dbReference type="EMBL" id="JAPFFF010000014">
    <property type="protein sequence ID" value="KAK8871064.1"/>
    <property type="molecule type" value="Genomic_DNA"/>
</dbReference>
<evidence type="ECO:0000256" key="5">
    <source>
        <dbReference type="ARBA" id="ARBA00023212"/>
    </source>
</evidence>